<keyword evidence="1" id="KW-0732">Signal</keyword>
<accession>A0A7S0Y752</accession>
<name>A0A7S0Y752_9STRA</name>
<proteinExistence type="predicted"/>
<feature type="signal peptide" evidence="1">
    <location>
        <begin position="1"/>
        <end position="17"/>
    </location>
</feature>
<protein>
    <submittedName>
        <fullName evidence="2">Uncharacterized protein</fullName>
    </submittedName>
</protein>
<evidence type="ECO:0000313" key="2">
    <source>
        <dbReference type="EMBL" id="CAD8760370.1"/>
    </source>
</evidence>
<dbReference type="AlphaFoldDB" id="A0A7S0Y752"/>
<organism evidence="2">
    <name type="scientific">Pseudo-nitzschia delicatissima</name>
    <dbReference type="NCBI Taxonomy" id="44447"/>
    <lineage>
        <taxon>Eukaryota</taxon>
        <taxon>Sar</taxon>
        <taxon>Stramenopiles</taxon>
        <taxon>Ochrophyta</taxon>
        <taxon>Bacillariophyta</taxon>
        <taxon>Bacillariophyceae</taxon>
        <taxon>Bacillariophycidae</taxon>
        <taxon>Bacillariales</taxon>
        <taxon>Bacillariaceae</taxon>
        <taxon>Pseudo-nitzschia</taxon>
    </lineage>
</organism>
<feature type="chain" id="PRO_5030807524" evidence="1">
    <location>
        <begin position="18"/>
        <end position="263"/>
    </location>
</feature>
<evidence type="ECO:0000256" key="1">
    <source>
        <dbReference type="SAM" id="SignalP"/>
    </source>
</evidence>
<dbReference type="EMBL" id="HBFL01000567">
    <property type="protein sequence ID" value="CAD8760370.1"/>
    <property type="molecule type" value="Transcribed_RNA"/>
</dbReference>
<reference evidence="2" key="1">
    <citation type="submission" date="2021-01" db="EMBL/GenBank/DDBJ databases">
        <authorList>
            <person name="Corre E."/>
            <person name="Pelletier E."/>
            <person name="Niang G."/>
            <person name="Scheremetjew M."/>
            <person name="Finn R."/>
            <person name="Kale V."/>
            <person name="Holt S."/>
            <person name="Cochrane G."/>
            <person name="Meng A."/>
            <person name="Brown T."/>
            <person name="Cohen L."/>
        </authorList>
    </citation>
    <scope>NUCLEOTIDE SEQUENCE</scope>
    <source>
        <strain evidence="2">UNC1205</strain>
    </source>
</reference>
<sequence length="263" mass="27624">MKFSVASLFLLAGYASAGKPELSITLSDGSYGDLKSAVSPIVSLSGEGGGIEYGATVDLASDGMPKSVWGVKSASSGGWNLKTRAEFTQGKYNFAGDDSGAYVTLEANDDAKETFLWSSATISKGDGIRSLKAGAKKIVDTDAGKFMIAPRHNFETSSTEVVLGYEKDDTDVYLTINDDAKDILVKQTIDDTYSATLKAGPSGFLAASVTSETDLGSTKLTLTPDDIDVEIKNDGWVAGISCDKNLASAEPTVRFSKSLTFGI</sequence>
<gene>
    <name evidence="2" type="ORF">PDEL1432_LOCUS409</name>
</gene>